<evidence type="ECO:0008006" key="9">
    <source>
        <dbReference type="Google" id="ProtNLM"/>
    </source>
</evidence>
<evidence type="ECO:0000256" key="2">
    <source>
        <dbReference type="ARBA" id="ARBA00007430"/>
    </source>
</evidence>
<feature type="transmembrane region" description="Helical" evidence="7">
    <location>
        <begin position="352"/>
        <end position="371"/>
    </location>
</feature>
<comment type="subcellular location">
    <subcellularLocation>
        <location evidence="1">Cell membrane</location>
        <topology evidence="1">Multi-pass membrane protein</topology>
    </subcellularLocation>
</comment>
<feature type="transmembrane region" description="Helical" evidence="7">
    <location>
        <begin position="36"/>
        <end position="62"/>
    </location>
</feature>
<feature type="transmembrane region" description="Helical" evidence="7">
    <location>
        <begin position="128"/>
        <end position="150"/>
    </location>
</feature>
<feature type="transmembrane region" description="Helical" evidence="7">
    <location>
        <begin position="383"/>
        <end position="404"/>
    </location>
</feature>
<evidence type="ECO:0000256" key="5">
    <source>
        <dbReference type="ARBA" id="ARBA00022989"/>
    </source>
</evidence>
<evidence type="ECO:0000256" key="1">
    <source>
        <dbReference type="ARBA" id="ARBA00004651"/>
    </source>
</evidence>
<feature type="transmembrane region" description="Helical" evidence="7">
    <location>
        <begin position="312"/>
        <end position="331"/>
    </location>
</feature>
<reference evidence="8" key="1">
    <citation type="submission" date="2023-03" db="EMBL/GenBank/DDBJ databases">
        <title>Edaphobacter sp.</title>
        <authorList>
            <person name="Huber K.J."/>
            <person name="Papendorf J."/>
            <person name="Pilke C."/>
            <person name="Bunk B."/>
            <person name="Sproeer C."/>
            <person name="Pester M."/>
        </authorList>
    </citation>
    <scope>NUCLEOTIDE SEQUENCE</scope>
    <source>
        <strain evidence="8">DSM 110680</strain>
    </source>
</reference>
<protein>
    <recommendedName>
        <fullName evidence="9">Membrane protein involved in the export of O-antigen and teichoic acid</fullName>
    </recommendedName>
</protein>
<keyword evidence="3" id="KW-1003">Cell membrane</keyword>
<feature type="transmembrane region" description="Helical" evidence="7">
    <location>
        <begin position="411"/>
        <end position="431"/>
    </location>
</feature>
<comment type="similarity">
    <text evidence="2">Belongs to the polysaccharide synthase family.</text>
</comment>
<keyword evidence="6 7" id="KW-0472">Membrane</keyword>
<keyword evidence="5 7" id="KW-1133">Transmembrane helix</keyword>
<dbReference type="AlphaFoldDB" id="A0AAU7DL16"/>
<evidence type="ECO:0000313" key="8">
    <source>
        <dbReference type="EMBL" id="XBH18574.1"/>
    </source>
</evidence>
<accession>A0AAU7DL16</accession>
<dbReference type="RefSeq" id="WP_348263798.1">
    <property type="nucleotide sequence ID" value="NZ_CP121196.1"/>
</dbReference>
<proteinExistence type="inferred from homology"/>
<evidence type="ECO:0000256" key="3">
    <source>
        <dbReference type="ARBA" id="ARBA00022475"/>
    </source>
</evidence>
<feature type="transmembrane region" description="Helical" evidence="7">
    <location>
        <begin position="162"/>
        <end position="186"/>
    </location>
</feature>
<dbReference type="GO" id="GO:0005886">
    <property type="term" value="C:plasma membrane"/>
    <property type="evidence" value="ECO:0007669"/>
    <property type="project" value="UniProtKB-SubCell"/>
</dbReference>
<evidence type="ECO:0000256" key="4">
    <source>
        <dbReference type="ARBA" id="ARBA00022692"/>
    </source>
</evidence>
<dbReference type="InterPro" id="IPR050833">
    <property type="entry name" value="Poly_Biosynth_Transport"/>
</dbReference>
<dbReference type="PANTHER" id="PTHR30250">
    <property type="entry name" value="PST FAMILY PREDICTED COLANIC ACID TRANSPORTER"/>
    <property type="match status" value="1"/>
</dbReference>
<gene>
    <name evidence="8" type="ORF">P8935_04370</name>
</gene>
<keyword evidence="4 7" id="KW-0812">Transmembrane</keyword>
<feature type="transmembrane region" description="Helical" evidence="7">
    <location>
        <begin position="220"/>
        <end position="240"/>
    </location>
</feature>
<name>A0AAU7DL16_9BACT</name>
<evidence type="ECO:0000256" key="6">
    <source>
        <dbReference type="ARBA" id="ARBA00023136"/>
    </source>
</evidence>
<dbReference type="PANTHER" id="PTHR30250:SF10">
    <property type="entry name" value="LIPOPOLYSACCHARIDE BIOSYNTHESIS PROTEIN WZXC"/>
    <property type="match status" value="1"/>
</dbReference>
<organism evidence="8">
    <name type="scientific">Telmatobacter sp. DSM 110680</name>
    <dbReference type="NCBI Taxonomy" id="3036704"/>
    <lineage>
        <taxon>Bacteria</taxon>
        <taxon>Pseudomonadati</taxon>
        <taxon>Acidobacteriota</taxon>
        <taxon>Terriglobia</taxon>
        <taxon>Terriglobales</taxon>
        <taxon>Acidobacteriaceae</taxon>
        <taxon>Telmatobacter</taxon>
    </lineage>
</organism>
<feature type="transmembrane region" description="Helical" evidence="7">
    <location>
        <begin position="271"/>
        <end position="292"/>
    </location>
</feature>
<feature type="transmembrane region" description="Helical" evidence="7">
    <location>
        <begin position="68"/>
        <end position="92"/>
    </location>
</feature>
<dbReference type="EMBL" id="CP121196">
    <property type="protein sequence ID" value="XBH18574.1"/>
    <property type="molecule type" value="Genomic_DNA"/>
</dbReference>
<evidence type="ECO:0000256" key="7">
    <source>
        <dbReference type="SAM" id="Phobius"/>
    </source>
</evidence>
<sequence>MLTETTTSPRPSGSLWLAVRDFLRYKLPHSIGLDRAIAFTVLGRVVQGLGSVGSVLLIVHFLSAAEQGYYYALWSLVALQAVFELGFSFVILQVAAHERAHLEFHPDGTITGSETAHFRLASLLQRAVRWYSIAAVAMGIVLMIGGARFFSLHQQPQAPNIWIVPLRVTVLACAVTFSIGPVLSFLEGCGQVAQVARMRFFQSTVSVALSWTAMLTHHGLFSPAMVLLGQGFVASLLLVSRRKLLLPLLRMHVAKMGISWRREVWPFQWKIAISWLCDYFIFQLFTPVLFAFRGPEEAGKMGLSMSVVMQLSAMMLAWMTTKAAPFGSLIAKKDTPELDRMFFRSLRQSISLFVGAAALVLMGVLAAPYVLPKISRRIEDWPIFLLLLLTALSSHVVQSEAIYLRAHKCEPFLVQSVVIALCTAASVVVFAKTSGAWGVSLAYFAVLGVAGVISATAIFRNKRSQWAQAEI</sequence>
<feature type="transmembrane region" description="Helical" evidence="7">
    <location>
        <begin position="437"/>
        <end position="459"/>
    </location>
</feature>